<protein>
    <submittedName>
        <fullName evidence="6">Anti-sigma factor</fullName>
    </submittedName>
</protein>
<dbReference type="EMBL" id="WSEK01000004">
    <property type="protein sequence ID" value="MVQ48560.1"/>
    <property type="molecule type" value="Genomic_DNA"/>
</dbReference>
<proteinExistence type="predicted"/>
<dbReference type="InterPro" id="IPR027383">
    <property type="entry name" value="Znf_put"/>
</dbReference>
<feature type="compositionally biased region" description="Low complexity" evidence="3">
    <location>
        <begin position="124"/>
        <end position="135"/>
    </location>
</feature>
<feature type="region of interest" description="Disordered" evidence="3">
    <location>
        <begin position="118"/>
        <end position="147"/>
    </location>
</feature>
<accession>A0A6L6XNA7</accession>
<evidence type="ECO:0000313" key="6">
    <source>
        <dbReference type="EMBL" id="MVQ48560.1"/>
    </source>
</evidence>
<keyword evidence="4" id="KW-0812">Transmembrane</keyword>
<keyword evidence="4" id="KW-0472">Membrane</keyword>
<evidence type="ECO:0000259" key="5">
    <source>
        <dbReference type="Pfam" id="PF13490"/>
    </source>
</evidence>
<keyword evidence="2" id="KW-0804">Transcription</keyword>
<evidence type="ECO:0000256" key="3">
    <source>
        <dbReference type="SAM" id="MobiDB-lite"/>
    </source>
</evidence>
<reference evidence="6 7" key="1">
    <citation type="submission" date="2019-12" db="EMBL/GenBank/DDBJ databases">
        <authorList>
            <person name="Huq M.A."/>
        </authorList>
    </citation>
    <scope>NUCLEOTIDE SEQUENCE [LARGE SCALE GENOMIC DNA]</scope>
    <source>
        <strain evidence="6 7">MAH-18</strain>
    </source>
</reference>
<gene>
    <name evidence="6" type="ORF">GON03_05160</name>
</gene>
<feature type="domain" description="Putative zinc-finger" evidence="5">
    <location>
        <begin position="13"/>
        <end position="37"/>
    </location>
</feature>
<feature type="transmembrane region" description="Helical" evidence="4">
    <location>
        <begin position="89"/>
        <end position="113"/>
    </location>
</feature>
<keyword evidence="4" id="KW-1133">Transmembrane helix</keyword>
<evidence type="ECO:0000256" key="4">
    <source>
        <dbReference type="SAM" id="Phobius"/>
    </source>
</evidence>
<dbReference type="AlphaFoldDB" id="A0A6L6XNA7"/>
<name>A0A6L6XNA7_9ACTN</name>
<dbReference type="InterPro" id="IPR041916">
    <property type="entry name" value="Anti_sigma_zinc_sf"/>
</dbReference>
<dbReference type="Gene3D" id="1.10.10.1320">
    <property type="entry name" value="Anti-sigma factor, zinc-finger domain"/>
    <property type="match status" value="1"/>
</dbReference>
<organism evidence="6 7">
    <name type="scientific">Nocardioides agri</name>
    <dbReference type="NCBI Taxonomy" id="2682843"/>
    <lineage>
        <taxon>Bacteria</taxon>
        <taxon>Bacillati</taxon>
        <taxon>Actinomycetota</taxon>
        <taxon>Actinomycetes</taxon>
        <taxon>Propionibacteriales</taxon>
        <taxon>Nocardioidaceae</taxon>
        <taxon>Nocardioides</taxon>
    </lineage>
</organism>
<comment type="caution">
    <text evidence="6">The sequence shown here is derived from an EMBL/GenBank/DDBJ whole genome shotgun (WGS) entry which is preliminary data.</text>
</comment>
<keyword evidence="1" id="KW-0805">Transcription regulation</keyword>
<dbReference type="RefSeq" id="WP_157340812.1">
    <property type="nucleotide sequence ID" value="NZ_WSEK01000004.1"/>
</dbReference>
<evidence type="ECO:0000313" key="7">
    <source>
        <dbReference type="Proteomes" id="UP000473525"/>
    </source>
</evidence>
<dbReference type="Pfam" id="PF13490">
    <property type="entry name" value="zf-HC2"/>
    <property type="match status" value="1"/>
</dbReference>
<keyword evidence="7" id="KW-1185">Reference proteome</keyword>
<dbReference type="Proteomes" id="UP000473525">
    <property type="component" value="Unassembled WGS sequence"/>
</dbReference>
<sequence>MTAPCPFAFDDAAYVLGALPPAERLAFERHLSGCAECERSVREIAGLPGLLARVPVDDVEVPPAAEPLPDTLLPALLDHARRTERRRRWVVGLAAAAAVAAIAAASVTVFAVVDDDGGSPVAEPPASSGPSTAPAQDMTPVHPGGDDAATVALTSVAWGTRLDVVCRWAGEGEEPGYGDDGSAPTYALVVRSTDGDTQQVATWTGLPGKTMKVSGATYLARDDIAAVEIQTSDGRPAFELAG</sequence>
<evidence type="ECO:0000256" key="1">
    <source>
        <dbReference type="ARBA" id="ARBA00023015"/>
    </source>
</evidence>
<evidence type="ECO:0000256" key="2">
    <source>
        <dbReference type="ARBA" id="ARBA00023163"/>
    </source>
</evidence>